<dbReference type="RefSeq" id="WP_216120663.1">
    <property type="nucleotide sequence ID" value="NZ_CP086239.1"/>
</dbReference>
<sequence length="281" mass="31909">MKLNIPIEETIKKRVSVRTYDSKSLSEKDKEKLVNEINKLTNPFGVKVQIHLIEKDAVANGGKLGTYGVIKGAKTFLGVSVEKSEYGLVAAGYQFENLILYATNMGLATVWLAATFSREQFETAMDIKKDELFPAISPIGYAAGKKSVTESLMRKTLKSDKRKPWEEIFFQDSFENPLSKEEANEYLKPLEMLRLAPSATNAQPWKVVKKQGSYHFFESHKKNIKEEEIMIKKVDVGIALSHFHQTVLENGLTGNFEKQSDFKIDVPDNTDYIISWNMDKK</sequence>
<dbReference type="Proteomes" id="UP001164733">
    <property type="component" value="Chromosome"/>
</dbReference>
<evidence type="ECO:0000256" key="3">
    <source>
        <dbReference type="ARBA" id="ARBA00023002"/>
    </source>
</evidence>
<dbReference type="EMBL" id="CP086239">
    <property type="protein sequence ID" value="WAG60143.1"/>
    <property type="molecule type" value="Genomic_DNA"/>
</dbReference>
<reference evidence="5" key="1">
    <citation type="submission" date="2021-11" db="EMBL/GenBank/DDBJ databases">
        <title>Clostridia strains as spoilage organisms.</title>
        <authorList>
            <person name="Wambui J."/>
            <person name="Stevens M.J.A."/>
            <person name="Stephan R."/>
        </authorList>
    </citation>
    <scope>NUCLEOTIDE SEQUENCE</scope>
    <source>
        <strain evidence="5">CF009</strain>
    </source>
</reference>
<dbReference type="Pfam" id="PF14512">
    <property type="entry name" value="TM1586_NiRdase"/>
    <property type="match status" value="1"/>
</dbReference>
<feature type="domain" description="Putative nitroreductase TM1586" evidence="4">
    <location>
        <begin position="7"/>
        <end position="246"/>
    </location>
</feature>
<evidence type="ECO:0000313" key="6">
    <source>
        <dbReference type="Proteomes" id="UP001164733"/>
    </source>
</evidence>
<keyword evidence="1" id="KW-0285">Flavoprotein</keyword>
<dbReference type="InterPro" id="IPR029478">
    <property type="entry name" value="TM1586_NiRdase"/>
</dbReference>
<organism evidence="5 6">
    <name type="scientific">Clostridium estertheticum</name>
    <dbReference type="NCBI Taxonomy" id="238834"/>
    <lineage>
        <taxon>Bacteria</taxon>
        <taxon>Bacillati</taxon>
        <taxon>Bacillota</taxon>
        <taxon>Clostridia</taxon>
        <taxon>Eubacteriales</taxon>
        <taxon>Clostridiaceae</taxon>
        <taxon>Clostridium</taxon>
    </lineage>
</organism>
<dbReference type="PANTHER" id="PTHR23026">
    <property type="entry name" value="NADPH NITROREDUCTASE"/>
    <property type="match status" value="1"/>
</dbReference>
<gene>
    <name evidence="5" type="ORF">LL038_21795</name>
</gene>
<protein>
    <submittedName>
        <fullName evidence="5">Nitroreductase</fullName>
    </submittedName>
</protein>
<dbReference type="GO" id="GO:0016491">
    <property type="term" value="F:oxidoreductase activity"/>
    <property type="evidence" value="ECO:0007669"/>
    <property type="project" value="UniProtKB-KW"/>
</dbReference>
<proteinExistence type="predicted"/>
<dbReference type="AlphaFoldDB" id="A0AA47I608"/>
<keyword evidence="2" id="KW-0288">FMN</keyword>
<dbReference type="PANTHER" id="PTHR23026:SF90">
    <property type="entry name" value="IODOTYROSINE DEIODINASE 1"/>
    <property type="match status" value="1"/>
</dbReference>
<name>A0AA47I608_9CLOT</name>
<accession>A0AA47I608</accession>
<evidence type="ECO:0000256" key="2">
    <source>
        <dbReference type="ARBA" id="ARBA00022643"/>
    </source>
</evidence>
<evidence type="ECO:0000256" key="1">
    <source>
        <dbReference type="ARBA" id="ARBA00022630"/>
    </source>
</evidence>
<evidence type="ECO:0000313" key="5">
    <source>
        <dbReference type="EMBL" id="WAG60143.1"/>
    </source>
</evidence>
<dbReference type="InterPro" id="IPR050627">
    <property type="entry name" value="Nitroreductase/BluB"/>
</dbReference>
<keyword evidence="3" id="KW-0560">Oxidoreductase</keyword>
<evidence type="ECO:0000259" key="4">
    <source>
        <dbReference type="Pfam" id="PF14512"/>
    </source>
</evidence>